<evidence type="ECO:0000256" key="3">
    <source>
        <dbReference type="ARBA" id="ARBA00022840"/>
    </source>
</evidence>
<dbReference type="InterPro" id="IPR014746">
    <property type="entry name" value="Gln_synth/guanido_kin_cat_dom"/>
</dbReference>
<keyword evidence="1 5" id="KW-0436">Ligase</keyword>
<feature type="compositionally biased region" description="Low complexity" evidence="6">
    <location>
        <begin position="368"/>
        <end position="394"/>
    </location>
</feature>
<accession>A0A1D8FVR2</accession>
<dbReference type="NCBIfam" id="TIGR02050">
    <property type="entry name" value="gshA_cyan_rel"/>
    <property type="match status" value="1"/>
</dbReference>
<dbReference type="HAMAP" id="MF_01609">
    <property type="entry name" value="Glu_cys_ligase_2"/>
    <property type="match status" value="1"/>
</dbReference>
<name>A0A1D8FVR2_9ACTN</name>
<dbReference type="RefSeq" id="WP_079139968.1">
    <property type="nucleotide sequence ID" value="NZ_CP017316.1"/>
</dbReference>
<keyword evidence="8" id="KW-1185">Reference proteome</keyword>
<evidence type="ECO:0000256" key="4">
    <source>
        <dbReference type="ARBA" id="ARBA00048819"/>
    </source>
</evidence>
<dbReference type="NCBIfam" id="NF010041">
    <property type="entry name" value="PRK13517.1-1"/>
    <property type="match status" value="1"/>
</dbReference>
<comment type="catalytic activity">
    <reaction evidence="4 5">
        <text>L-cysteine + L-glutamate + ATP = gamma-L-glutamyl-L-cysteine + ADP + phosphate + H(+)</text>
        <dbReference type="Rhea" id="RHEA:13285"/>
        <dbReference type="ChEBI" id="CHEBI:15378"/>
        <dbReference type="ChEBI" id="CHEBI:29985"/>
        <dbReference type="ChEBI" id="CHEBI:30616"/>
        <dbReference type="ChEBI" id="CHEBI:35235"/>
        <dbReference type="ChEBI" id="CHEBI:43474"/>
        <dbReference type="ChEBI" id="CHEBI:58173"/>
        <dbReference type="ChEBI" id="CHEBI:456216"/>
        <dbReference type="EC" id="6.3.2.2"/>
    </reaction>
</comment>
<evidence type="ECO:0000256" key="1">
    <source>
        <dbReference type="ARBA" id="ARBA00022598"/>
    </source>
</evidence>
<dbReference type="OrthoDB" id="9803842at2"/>
<sequence>MTLAVGVEEEFHVLEVETGMLVPRAGDVLQGLPKGRFTTELLQSIVESNSGVHTTMDSLWADLTRSRARLGGSAAGSGLAVVAAGTVPLTDGETGRVTPDRRYRHMVSEYRRIADEQLICGTHVHVDVPDRDTAVRMMCMISPWAPVLLALSASSPFWAGADTGYASWRTMLWQRWPTAGPAGCFADAAAYDAAVNELIASGVVTDPGMIYYDLRPSDHQPTLELRVCDSSPNAETVVLVAAVFRALVMRATARLAAGGAPKCDGRHEWLRAATWRAARSGLEGDLIDPVSRRPAPAARVVRTMLARLRPELEACGDWQTVRELTEKALADGSPAHRLRRVAAREDLLACVDELIALTRGPGGRAGHAHAAAPRPGAGTAAGMTAGTPAGTAPEAALRAVGPARRGPVEPIGG</sequence>
<feature type="region of interest" description="Disordered" evidence="6">
    <location>
        <begin position="361"/>
        <end position="394"/>
    </location>
</feature>
<dbReference type="PANTHER" id="PTHR36510:SF1">
    <property type="entry name" value="GLUTAMATE--CYSTEINE LIGASE 2-RELATED"/>
    <property type="match status" value="1"/>
</dbReference>
<evidence type="ECO:0000256" key="2">
    <source>
        <dbReference type="ARBA" id="ARBA00022741"/>
    </source>
</evidence>
<protein>
    <recommendedName>
        <fullName evidence="5">Putative glutamate--cysteine ligase 2</fullName>
        <ecNumber evidence="5">6.3.2.2</ecNumber>
    </recommendedName>
    <alternativeName>
        <fullName evidence="5">Gamma-glutamylcysteine synthetase 2</fullName>
        <shortName evidence="5">GCS 2</shortName>
        <shortName evidence="5">Gamma-GCS 2</shortName>
    </alternativeName>
</protein>
<dbReference type="KEGG" id="srn:A4G23_00088"/>
<dbReference type="GO" id="GO:0005524">
    <property type="term" value="F:ATP binding"/>
    <property type="evidence" value="ECO:0007669"/>
    <property type="project" value="UniProtKB-KW"/>
</dbReference>
<gene>
    <name evidence="7" type="primary">ybdK_1</name>
    <name evidence="7" type="ORF">A4G23_00088</name>
</gene>
<evidence type="ECO:0000256" key="6">
    <source>
        <dbReference type="SAM" id="MobiDB-lite"/>
    </source>
</evidence>
<dbReference type="STRING" id="285473.A4G23_00088"/>
<organism evidence="7 8">
    <name type="scientific">Streptomyces rubrolavendulae</name>
    <dbReference type="NCBI Taxonomy" id="285473"/>
    <lineage>
        <taxon>Bacteria</taxon>
        <taxon>Bacillati</taxon>
        <taxon>Actinomycetota</taxon>
        <taxon>Actinomycetes</taxon>
        <taxon>Kitasatosporales</taxon>
        <taxon>Streptomycetaceae</taxon>
        <taxon>Streptomyces</taxon>
    </lineage>
</organism>
<keyword evidence="2 5" id="KW-0547">Nucleotide-binding</keyword>
<evidence type="ECO:0000256" key="5">
    <source>
        <dbReference type="HAMAP-Rule" id="MF_01609"/>
    </source>
</evidence>
<dbReference type="InterPro" id="IPR011793">
    <property type="entry name" value="YbdK"/>
</dbReference>
<dbReference type="InterPro" id="IPR050141">
    <property type="entry name" value="GCL_type2/YbdK_subfam"/>
</dbReference>
<comment type="similarity">
    <text evidence="5">Belongs to the glutamate--cysteine ligase type 2 family. YbdK subfamily.</text>
</comment>
<dbReference type="GO" id="GO:0004357">
    <property type="term" value="F:glutamate-cysteine ligase activity"/>
    <property type="evidence" value="ECO:0007669"/>
    <property type="project" value="UniProtKB-EC"/>
</dbReference>
<dbReference type="AlphaFoldDB" id="A0A1D8FVR2"/>
<keyword evidence="3 5" id="KW-0067">ATP-binding</keyword>
<dbReference type="PANTHER" id="PTHR36510">
    <property type="entry name" value="GLUTAMATE--CYSTEINE LIGASE 2-RELATED"/>
    <property type="match status" value="1"/>
</dbReference>
<dbReference type="Gene3D" id="3.30.590.20">
    <property type="match status" value="1"/>
</dbReference>
<dbReference type="SUPFAM" id="SSF55931">
    <property type="entry name" value="Glutamine synthetase/guanido kinase"/>
    <property type="match status" value="1"/>
</dbReference>
<evidence type="ECO:0000313" key="7">
    <source>
        <dbReference type="EMBL" id="AOT57302.1"/>
    </source>
</evidence>
<proteinExistence type="inferred from homology"/>
<reference evidence="7 8" key="1">
    <citation type="submission" date="2016-09" db="EMBL/GenBank/DDBJ databases">
        <title>Streptomyces rubrolavendulae MJM4426 Genome sequencing and assembly.</title>
        <authorList>
            <person name="Kim J.-G."/>
        </authorList>
    </citation>
    <scope>NUCLEOTIDE SEQUENCE [LARGE SCALE GENOMIC DNA]</scope>
    <source>
        <strain evidence="7 8">MJM4426</strain>
    </source>
</reference>
<dbReference type="EMBL" id="CP017316">
    <property type="protein sequence ID" value="AOT57302.1"/>
    <property type="molecule type" value="Genomic_DNA"/>
</dbReference>
<dbReference type="GO" id="GO:0042398">
    <property type="term" value="P:modified amino acid biosynthetic process"/>
    <property type="evidence" value="ECO:0007669"/>
    <property type="project" value="InterPro"/>
</dbReference>
<dbReference type="Proteomes" id="UP000095349">
    <property type="component" value="Chromosome"/>
</dbReference>
<evidence type="ECO:0000313" key="8">
    <source>
        <dbReference type="Proteomes" id="UP000095349"/>
    </source>
</evidence>
<dbReference type="InterPro" id="IPR006336">
    <property type="entry name" value="GCS2"/>
</dbReference>
<dbReference type="EC" id="6.3.2.2" evidence="5"/>
<dbReference type="Pfam" id="PF04107">
    <property type="entry name" value="GCS2"/>
    <property type="match status" value="1"/>
</dbReference>
<comment type="function">
    <text evidence="5">ATP-dependent carboxylate-amine ligase which exhibits weak glutamate--cysteine ligase activity.</text>
</comment>
<dbReference type="PATRIC" id="fig|285473.5.peg.99"/>